<dbReference type="Pfam" id="PF14543">
    <property type="entry name" value="TAXi_N"/>
    <property type="match status" value="1"/>
</dbReference>
<name>A0A6V7P743_ANACO</name>
<protein>
    <recommendedName>
        <fullName evidence="5">Peptidase A1 domain-containing protein</fullName>
    </recommendedName>
</protein>
<dbReference type="PROSITE" id="PS51767">
    <property type="entry name" value="PEPTIDASE_A1"/>
    <property type="match status" value="1"/>
</dbReference>
<evidence type="ECO:0000259" key="5">
    <source>
        <dbReference type="PROSITE" id="PS51767"/>
    </source>
</evidence>
<feature type="chain" id="PRO_5027616859" description="Peptidase A1 domain-containing protein" evidence="4">
    <location>
        <begin position="21"/>
        <end position="221"/>
    </location>
</feature>
<evidence type="ECO:0000256" key="3">
    <source>
        <dbReference type="ARBA" id="ARBA00022801"/>
    </source>
</evidence>
<dbReference type="PANTHER" id="PTHR47967">
    <property type="entry name" value="OS07G0603500 PROTEIN-RELATED"/>
    <property type="match status" value="1"/>
</dbReference>
<keyword evidence="4" id="KW-0732">Signal</keyword>
<evidence type="ECO:0000256" key="1">
    <source>
        <dbReference type="ARBA" id="ARBA00007447"/>
    </source>
</evidence>
<accession>A0A6V7P743</accession>
<dbReference type="GO" id="GO:0008233">
    <property type="term" value="F:peptidase activity"/>
    <property type="evidence" value="ECO:0007669"/>
    <property type="project" value="UniProtKB-KW"/>
</dbReference>
<evidence type="ECO:0000256" key="4">
    <source>
        <dbReference type="SAM" id="SignalP"/>
    </source>
</evidence>
<sequence>MLQACRIIPLLLTLSSTIVCSLHLNLIHKHSIHSPLFPGNLTADVERQLRLYADDEARAQLLENKALTSQLQRKHLRPHVAADKFLYMVELSIGTPSGDEERRKYYMVLDTGSGIVWLQCEPCIHCWNQITPIFDPSEDSTTFAPIPCNHPLCNLRQPTFKCVNNQCHYSIRSLTPSFSKGVLASETLAFASSAGSARTESVHHFVFAALVTIENSRFRGS</sequence>
<dbReference type="AlphaFoldDB" id="A0A6V7P743"/>
<dbReference type="PANTHER" id="PTHR47967:SF123">
    <property type="entry name" value="ASPARTIC PROTEINASE NEPENTHESIN-1-LIKE"/>
    <property type="match status" value="1"/>
</dbReference>
<dbReference type="InterPro" id="IPR032861">
    <property type="entry name" value="TAXi_N"/>
</dbReference>
<dbReference type="InterPro" id="IPR021109">
    <property type="entry name" value="Peptidase_aspartic_dom_sf"/>
</dbReference>
<keyword evidence="3" id="KW-0378">Hydrolase</keyword>
<dbReference type="EMBL" id="LR862146">
    <property type="protein sequence ID" value="CAD1826655.1"/>
    <property type="molecule type" value="Genomic_DNA"/>
</dbReference>
<organism evidence="6">
    <name type="scientific">Ananas comosus var. bracteatus</name>
    <name type="common">red pineapple</name>
    <dbReference type="NCBI Taxonomy" id="296719"/>
    <lineage>
        <taxon>Eukaryota</taxon>
        <taxon>Viridiplantae</taxon>
        <taxon>Streptophyta</taxon>
        <taxon>Embryophyta</taxon>
        <taxon>Tracheophyta</taxon>
        <taxon>Spermatophyta</taxon>
        <taxon>Magnoliopsida</taxon>
        <taxon>Liliopsida</taxon>
        <taxon>Poales</taxon>
        <taxon>Bromeliaceae</taxon>
        <taxon>Bromelioideae</taxon>
        <taxon>Ananas</taxon>
    </lineage>
</organism>
<evidence type="ECO:0000313" key="6">
    <source>
        <dbReference type="EMBL" id="CAD1826655.1"/>
    </source>
</evidence>
<dbReference type="InterPro" id="IPR033121">
    <property type="entry name" value="PEPTIDASE_A1"/>
</dbReference>
<comment type="similarity">
    <text evidence="1">Belongs to the peptidase A1 family.</text>
</comment>
<feature type="domain" description="Peptidase A1" evidence="5">
    <location>
        <begin position="87"/>
        <end position="221"/>
    </location>
</feature>
<proteinExistence type="inferred from homology"/>
<dbReference type="InterPro" id="IPR034164">
    <property type="entry name" value="Pepsin-like_dom"/>
</dbReference>
<dbReference type="GO" id="GO:0005576">
    <property type="term" value="C:extracellular region"/>
    <property type="evidence" value="ECO:0007669"/>
    <property type="project" value="TreeGrafter"/>
</dbReference>
<dbReference type="CDD" id="cd05471">
    <property type="entry name" value="pepsin_like"/>
    <property type="match status" value="1"/>
</dbReference>
<dbReference type="SUPFAM" id="SSF50630">
    <property type="entry name" value="Acid proteases"/>
    <property type="match status" value="1"/>
</dbReference>
<gene>
    <name evidence="6" type="ORF">CB5_LOCUS9866</name>
</gene>
<dbReference type="InterPro" id="IPR051708">
    <property type="entry name" value="Plant_Aspart_Prot_A1"/>
</dbReference>
<reference evidence="6" key="1">
    <citation type="submission" date="2020-07" db="EMBL/GenBank/DDBJ databases">
        <authorList>
            <person name="Lin J."/>
        </authorList>
    </citation>
    <scope>NUCLEOTIDE SEQUENCE</scope>
</reference>
<keyword evidence="2" id="KW-0645">Protease</keyword>
<evidence type="ECO:0000256" key="2">
    <source>
        <dbReference type="ARBA" id="ARBA00022670"/>
    </source>
</evidence>
<dbReference type="GO" id="GO:0006508">
    <property type="term" value="P:proteolysis"/>
    <property type="evidence" value="ECO:0007669"/>
    <property type="project" value="UniProtKB-KW"/>
</dbReference>
<dbReference type="Gene3D" id="2.40.70.10">
    <property type="entry name" value="Acid Proteases"/>
    <property type="match status" value="1"/>
</dbReference>
<feature type="signal peptide" evidence="4">
    <location>
        <begin position="1"/>
        <end position="20"/>
    </location>
</feature>